<sequence>MPLPLTRRRFVALGAAGPLLFAPRMTFARAATDRRFVFIIQRGAADGLATVIPQGDPALMGLRSELTPDLAQCHRLDGFFALYPALPHVAQLYGQGQALFVHAVASPYRDRSHFDGQNVLETGGTRPYARQDGWLNRLLALMPGTPPGLALAPTVPLALRGAHAVESAAPTGMALPPDDLIARLTTLYAHDAQLAPLWAAAREAMPLDPGKVRQDAATFGQMAATFLARASGPRIAMLETGGWDTHSGQAGHLTDRLRALDSLIAALQAGLGTDVWAQTTVLVATEFGRTAAANGTGGTDHGTGAVAMLLGGAVKGGRVIADWPGLAPAQLLDGRDLRPTLGLDSLITQAAAETFGLDPARVSRTLFDDPAFSGPALESPARNLLSGLVAA</sequence>
<evidence type="ECO:0000313" key="2">
    <source>
        <dbReference type="EMBL" id="GMM62295.1"/>
    </source>
</evidence>
<dbReference type="Pfam" id="PF07394">
    <property type="entry name" value="DUF1501"/>
    <property type="match status" value="1"/>
</dbReference>
<dbReference type="Proteomes" id="UP001187221">
    <property type="component" value="Unassembled WGS sequence"/>
</dbReference>
<proteinExistence type="predicted"/>
<evidence type="ECO:0000313" key="3">
    <source>
        <dbReference type="Proteomes" id="UP001187221"/>
    </source>
</evidence>
<dbReference type="InterPro" id="IPR010869">
    <property type="entry name" value="DUF1501"/>
</dbReference>
<dbReference type="PANTHER" id="PTHR43737:SF1">
    <property type="entry name" value="DUF1501 DOMAIN-CONTAINING PROTEIN"/>
    <property type="match status" value="1"/>
</dbReference>
<dbReference type="RefSeq" id="WP_317975895.1">
    <property type="nucleotide sequence ID" value="NZ_BTFW01000001.1"/>
</dbReference>
<comment type="caution">
    <text evidence="2">The sequence shown here is derived from an EMBL/GenBank/DDBJ whole genome shotgun (WGS) entry which is preliminary data.</text>
</comment>
<keyword evidence="3" id="KW-1185">Reference proteome</keyword>
<protein>
    <submittedName>
        <fullName evidence="2">DUF1501 domain-containing protein</fullName>
    </submittedName>
</protein>
<feature type="signal peptide" evidence="1">
    <location>
        <begin position="1"/>
        <end position="30"/>
    </location>
</feature>
<reference evidence="2 3" key="1">
    <citation type="submission" date="2023-06" db="EMBL/GenBank/DDBJ databases">
        <title>Draft genome sequence of Novosphingobium sp. strain IK01.</title>
        <authorList>
            <person name="Hatamoto M."/>
            <person name="Ikarashi T."/>
            <person name="Yamaguchi T."/>
        </authorList>
    </citation>
    <scope>NUCLEOTIDE SEQUENCE [LARGE SCALE GENOMIC DNA]</scope>
    <source>
        <strain evidence="2 3">IK01</strain>
    </source>
</reference>
<accession>A0ABQ6PB32</accession>
<feature type="chain" id="PRO_5047285099" evidence="1">
    <location>
        <begin position="31"/>
        <end position="391"/>
    </location>
</feature>
<dbReference type="EMBL" id="BTFW01000001">
    <property type="protein sequence ID" value="GMM62295.1"/>
    <property type="molecule type" value="Genomic_DNA"/>
</dbReference>
<gene>
    <name evidence="2" type="ORF">NUTIK01_30720</name>
</gene>
<evidence type="ECO:0000256" key="1">
    <source>
        <dbReference type="SAM" id="SignalP"/>
    </source>
</evidence>
<keyword evidence="1" id="KW-0732">Signal</keyword>
<name>A0ABQ6PB32_9SPHN</name>
<organism evidence="2 3">
    <name type="scientific">Novosphingobium pituita</name>
    <dbReference type="NCBI Taxonomy" id="3056842"/>
    <lineage>
        <taxon>Bacteria</taxon>
        <taxon>Pseudomonadati</taxon>
        <taxon>Pseudomonadota</taxon>
        <taxon>Alphaproteobacteria</taxon>
        <taxon>Sphingomonadales</taxon>
        <taxon>Sphingomonadaceae</taxon>
        <taxon>Novosphingobium</taxon>
    </lineage>
</organism>
<dbReference type="PANTHER" id="PTHR43737">
    <property type="entry name" value="BLL7424 PROTEIN"/>
    <property type="match status" value="1"/>
</dbReference>